<dbReference type="EMBL" id="JH687398">
    <property type="protein sequence ID" value="EIM80512.1"/>
    <property type="molecule type" value="Genomic_DNA"/>
</dbReference>
<reference evidence="2" key="1">
    <citation type="journal article" date="2012" name="Science">
        <title>The Paleozoic origin of enzymatic lignin decomposition reconstructed from 31 fungal genomes.</title>
        <authorList>
            <person name="Floudas D."/>
            <person name="Binder M."/>
            <person name="Riley R."/>
            <person name="Barry K."/>
            <person name="Blanchette R.A."/>
            <person name="Henrissat B."/>
            <person name="Martinez A.T."/>
            <person name="Otillar R."/>
            <person name="Spatafora J.W."/>
            <person name="Yadav J.S."/>
            <person name="Aerts A."/>
            <person name="Benoit I."/>
            <person name="Boyd A."/>
            <person name="Carlson A."/>
            <person name="Copeland A."/>
            <person name="Coutinho P.M."/>
            <person name="de Vries R.P."/>
            <person name="Ferreira P."/>
            <person name="Findley K."/>
            <person name="Foster B."/>
            <person name="Gaskell J."/>
            <person name="Glotzer D."/>
            <person name="Gorecki P."/>
            <person name="Heitman J."/>
            <person name="Hesse C."/>
            <person name="Hori C."/>
            <person name="Igarashi K."/>
            <person name="Jurgens J.A."/>
            <person name="Kallen N."/>
            <person name="Kersten P."/>
            <person name="Kohler A."/>
            <person name="Kuees U."/>
            <person name="Kumar T.K.A."/>
            <person name="Kuo A."/>
            <person name="LaButti K."/>
            <person name="Larrondo L.F."/>
            <person name="Lindquist E."/>
            <person name="Ling A."/>
            <person name="Lombard V."/>
            <person name="Lucas S."/>
            <person name="Lundell T."/>
            <person name="Martin R."/>
            <person name="McLaughlin D.J."/>
            <person name="Morgenstern I."/>
            <person name="Morin E."/>
            <person name="Murat C."/>
            <person name="Nagy L.G."/>
            <person name="Nolan M."/>
            <person name="Ohm R.A."/>
            <person name="Patyshakuliyeva A."/>
            <person name="Rokas A."/>
            <person name="Ruiz-Duenas F.J."/>
            <person name="Sabat G."/>
            <person name="Salamov A."/>
            <person name="Samejima M."/>
            <person name="Schmutz J."/>
            <person name="Slot J.C."/>
            <person name="St John F."/>
            <person name="Stenlid J."/>
            <person name="Sun H."/>
            <person name="Sun S."/>
            <person name="Syed K."/>
            <person name="Tsang A."/>
            <person name="Wiebenga A."/>
            <person name="Young D."/>
            <person name="Pisabarro A."/>
            <person name="Eastwood D.C."/>
            <person name="Martin F."/>
            <person name="Cullen D."/>
            <person name="Grigoriev I.V."/>
            <person name="Hibbett D.S."/>
        </authorList>
    </citation>
    <scope>NUCLEOTIDE SEQUENCE [LARGE SCALE GENOMIC DNA]</scope>
    <source>
        <strain evidence="2">FP-91666</strain>
    </source>
</reference>
<dbReference type="RefSeq" id="XP_007310625.1">
    <property type="nucleotide sequence ID" value="XM_007310563.1"/>
</dbReference>
<evidence type="ECO:0000313" key="1">
    <source>
        <dbReference type="EMBL" id="EIM80512.1"/>
    </source>
</evidence>
<gene>
    <name evidence="1" type="ORF">STEHIDRAFT_115935</name>
</gene>
<dbReference type="KEGG" id="shs:STEHIDRAFT_115935"/>
<keyword evidence="2" id="KW-1185">Reference proteome</keyword>
<sequence>MYMVPTQMFEMISSKNFDLTAANSKPRTSLIEINIEKIVRTKLTLRESSLSGAPTISIGILILIAAARTSKRKGRSLILRYDTAYGLCLRDLDSTPPVASRCSGMPSVTYYKQEASDRRKKNGARTVPPSTFAYYHLKLS</sequence>
<dbReference type="Proteomes" id="UP000053927">
    <property type="component" value="Unassembled WGS sequence"/>
</dbReference>
<dbReference type="GeneID" id="18795829"/>
<proteinExistence type="predicted"/>
<dbReference type="AlphaFoldDB" id="R7S1R6"/>
<protein>
    <submittedName>
        <fullName evidence="1">Uncharacterized protein</fullName>
    </submittedName>
</protein>
<accession>R7S1R6</accession>
<organism evidence="1 2">
    <name type="scientific">Stereum hirsutum (strain FP-91666)</name>
    <name type="common">White-rot fungus</name>
    <dbReference type="NCBI Taxonomy" id="721885"/>
    <lineage>
        <taxon>Eukaryota</taxon>
        <taxon>Fungi</taxon>
        <taxon>Dikarya</taxon>
        <taxon>Basidiomycota</taxon>
        <taxon>Agaricomycotina</taxon>
        <taxon>Agaricomycetes</taxon>
        <taxon>Russulales</taxon>
        <taxon>Stereaceae</taxon>
        <taxon>Stereum</taxon>
    </lineage>
</organism>
<name>R7S1R6_STEHR</name>
<evidence type="ECO:0000313" key="2">
    <source>
        <dbReference type="Proteomes" id="UP000053927"/>
    </source>
</evidence>